<dbReference type="GO" id="GO:0008097">
    <property type="term" value="F:5S rRNA binding"/>
    <property type="evidence" value="ECO:0007669"/>
    <property type="project" value="InterPro"/>
</dbReference>
<keyword evidence="4 5" id="KW-0687">Ribonucleoprotein</keyword>
<evidence type="ECO:0000313" key="9">
    <source>
        <dbReference type="EMBL" id="OZU89526.1"/>
    </source>
</evidence>
<evidence type="ECO:0000313" key="10">
    <source>
        <dbReference type="Proteomes" id="UP000216498"/>
    </source>
</evidence>
<keyword evidence="1 5" id="KW-0699">rRNA-binding</keyword>
<dbReference type="InterPro" id="IPR011035">
    <property type="entry name" value="Ribosomal_bL25/Gln-tRNA_synth"/>
</dbReference>
<evidence type="ECO:0000256" key="2">
    <source>
        <dbReference type="ARBA" id="ARBA00022884"/>
    </source>
</evidence>
<dbReference type="CDD" id="cd00495">
    <property type="entry name" value="Ribosomal_L25_TL5_CTC"/>
    <property type="match status" value="1"/>
</dbReference>
<comment type="subunit">
    <text evidence="5">Part of the 50S ribosomal subunit; part of the 5S rRNA/L5/L18/L25 subcomplex. Contacts the 5S rRNA. Binds to the 5S rRNA independently of L5 and L18.</text>
</comment>
<keyword evidence="3 5" id="KW-0689">Ribosomal protein</keyword>
<dbReference type="GO" id="GO:0006412">
    <property type="term" value="P:translation"/>
    <property type="evidence" value="ECO:0007669"/>
    <property type="project" value="UniProtKB-UniRule"/>
</dbReference>
<evidence type="ECO:0000256" key="3">
    <source>
        <dbReference type="ARBA" id="ARBA00022980"/>
    </source>
</evidence>
<sequence>MAVKLKAAKREDLTKSSTKQLRNSGRVPAVVYGKEKEAKTISVDSIELVKTVRDEGRNAIISLDVENDSAVDVMLHEYQMDPIRDELVHVDFYIVNMSEEMDVEVPLRLEGEAQGSKDGGVLQQPLYELQVRAKPKDIPEEITVDISSLQIGESIAVVDLPKADNYEILEEDETTIATVLAPDTLDDVEEAPDENAEPELVGAEDNSDEEK</sequence>
<dbReference type="OrthoDB" id="9790002at2"/>
<comment type="similarity">
    <text evidence="5">Belongs to the bacterial ribosomal protein bL25 family. CTC subfamily.</text>
</comment>
<dbReference type="InterPro" id="IPR020930">
    <property type="entry name" value="Ribosomal_uL5_bac-type"/>
</dbReference>
<dbReference type="GO" id="GO:0022625">
    <property type="term" value="C:cytosolic large ribosomal subunit"/>
    <property type="evidence" value="ECO:0007669"/>
    <property type="project" value="TreeGrafter"/>
</dbReference>
<accession>A0A265NE03</accession>
<protein>
    <recommendedName>
        <fullName evidence="5">Large ribosomal subunit protein bL25</fullName>
    </recommendedName>
    <alternativeName>
        <fullName evidence="5">General stress protein CTC</fullName>
    </alternativeName>
</protein>
<evidence type="ECO:0000256" key="5">
    <source>
        <dbReference type="HAMAP-Rule" id="MF_01334"/>
    </source>
</evidence>
<dbReference type="PANTHER" id="PTHR33284:SF1">
    <property type="entry name" value="RIBOSOMAL PROTEIN L25_GLN-TRNA SYNTHETASE, ANTI-CODON-BINDING DOMAIN-CONTAINING PROTEIN"/>
    <property type="match status" value="1"/>
</dbReference>
<dbReference type="PANTHER" id="PTHR33284">
    <property type="entry name" value="RIBOSOMAL PROTEIN L25/GLN-TRNA SYNTHETASE, ANTI-CODON-BINDING DOMAIN-CONTAINING PROTEIN"/>
    <property type="match status" value="1"/>
</dbReference>
<comment type="caution">
    <text evidence="9">The sequence shown here is derived from an EMBL/GenBank/DDBJ whole genome shotgun (WGS) entry which is preliminary data.</text>
</comment>
<dbReference type="SUPFAM" id="SSF50715">
    <property type="entry name" value="Ribosomal protein L25-like"/>
    <property type="match status" value="1"/>
</dbReference>
<evidence type="ECO:0000259" key="8">
    <source>
        <dbReference type="Pfam" id="PF14693"/>
    </source>
</evidence>
<feature type="region of interest" description="Disordered" evidence="6">
    <location>
        <begin position="182"/>
        <end position="211"/>
    </location>
</feature>
<dbReference type="Pfam" id="PF14693">
    <property type="entry name" value="Ribosomal_TL5_C"/>
    <property type="match status" value="1"/>
</dbReference>
<reference evidence="9 10" key="1">
    <citation type="submission" date="2017-08" db="EMBL/GenBank/DDBJ databases">
        <title>Virgibacillus indicus sp. nov. and Virgibacillus profoundi sp. nov, two moderately halophilic bacteria isolated from marine sediment by using the Microfluidic Streak Plate.</title>
        <authorList>
            <person name="Xu B."/>
            <person name="Hu B."/>
            <person name="Wang J."/>
            <person name="Zhu Y."/>
            <person name="Huang L."/>
            <person name="Du W."/>
            <person name="Huang Y."/>
        </authorList>
    </citation>
    <scope>NUCLEOTIDE SEQUENCE [LARGE SCALE GENOMIC DNA]</scope>
    <source>
        <strain evidence="9 10">IO3-P2-C2</strain>
    </source>
</reference>
<feature type="domain" description="Large ribosomal subunit protein bL25 L25" evidence="7">
    <location>
        <begin position="5"/>
        <end position="92"/>
    </location>
</feature>
<proteinExistence type="inferred from homology"/>
<dbReference type="Proteomes" id="UP000216498">
    <property type="component" value="Unassembled WGS sequence"/>
</dbReference>
<evidence type="ECO:0000256" key="6">
    <source>
        <dbReference type="SAM" id="MobiDB-lite"/>
    </source>
</evidence>
<evidence type="ECO:0000256" key="4">
    <source>
        <dbReference type="ARBA" id="ARBA00023274"/>
    </source>
</evidence>
<dbReference type="RefSeq" id="WP_094885181.1">
    <property type="nucleotide sequence ID" value="NZ_NPMS01000002.1"/>
</dbReference>
<dbReference type="InterPro" id="IPR029751">
    <property type="entry name" value="Ribosomal_L25_dom"/>
</dbReference>
<keyword evidence="10" id="KW-1185">Reference proteome</keyword>
<dbReference type="EMBL" id="NPMS01000002">
    <property type="protein sequence ID" value="OZU89526.1"/>
    <property type="molecule type" value="Genomic_DNA"/>
</dbReference>
<comment type="function">
    <text evidence="5">This is one of the proteins that binds to the 5S RNA in the ribosome where it forms part of the central protuberance.</text>
</comment>
<dbReference type="GO" id="GO:0003735">
    <property type="term" value="F:structural constituent of ribosome"/>
    <property type="evidence" value="ECO:0007669"/>
    <property type="project" value="InterPro"/>
</dbReference>
<dbReference type="InterPro" id="IPR020056">
    <property type="entry name" value="Rbsml_bL25/Gln-tRNA_synth_N"/>
</dbReference>
<feature type="domain" description="Large ribosomal subunit protein bL25 beta" evidence="8">
    <location>
        <begin position="101"/>
        <end position="182"/>
    </location>
</feature>
<feature type="region of interest" description="Disordered" evidence="6">
    <location>
        <begin position="1"/>
        <end position="20"/>
    </location>
</feature>
<dbReference type="NCBIfam" id="NF004133">
    <property type="entry name" value="PRK05618.2-4"/>
    <property type="match status" value="1"/>
</dbReference>
<feature type="compositionally biased region" description="Acidic residues" evidence="6">
    <location>
        <begin position="184"/>
        <end position="197"/>
    </location>
</feature>
<keyword evidence="2 5" id="KW-0694">RNA-binding</keyword>
<dbReference type="Pfam" id="PF01386">
    <property type="entry name" value="Ribosomal_L25p"/>
    <property type="match status" value="1"/>
</dbReference>
<evidence type="ECO:0000256" key="1">
    <source>
        <dbReference type="ARBA" id="ARBA00022730"/>
    </source>
</evidence>
<dbReference type="InterPro" id="IPR037121">
    <property type="entry name" value="Ribosomal_bL25_C"/>
</dbReference>
<name>A0A265NE03_9BACI</name>
<organism evidence="9 10">
    <name type="scientific">Virgibacillus indicus</name>
    <dbReference type="NCBI Taxonomy" id="2024554"/>
    <lineage>
        <taxon>Bacteria</taxon>
        <taxon>Bacillati</taxon>
        <taxon>Bacillota</taxon>
        <taxon>Bacilli</taxon>
        <taxon>Bacillales</taxon>
        <taxon>Bacillaceae</taxon>
        <taxon>Virgibacillus</taxon>
    </lineage>
</organism>
<dbReference type="Gene3D" id="2.40.240.10">
    <property type="entry name" value="Ribosomal Protein L25, Chain P"/>
    <property type="match status" value="1"/>
</dbReference>
<dbReference type="InterPro" id="IPR020057">
    <property type="entry name" value="Ribosomal_bL25_b-dom"/>
</dbReference>
<dbReference type="Gene3D" id="2.170.120.20">
    <property type="entry name" value="Ribosomal protein L25, beta domain"/>
    <property type="match status" value="1"/>
</dbReference>
<dbReference type="InterPro" id="IPR001021">
    <property type="entry name" value="Ribosomal_bL25_long"/>
</dbReference>
<dbReference type="HAMAP" id="MF_01334">
    <property type="entry name" value="Ribosomal_bL25_CTC"/>
    <property type="match status" value="1"/>
</dbReference>
<dbReference type="AlphaFoldDB" id="A0A265NE03"/>
<dbReference type="NCBIfam" id="TIGR00731">
    <property type="entry name" value="bL25_bact_ctc"/>
    <property type="match status" value="1"/>
</dbReference>
<gene>
    <name evidence="5" type="primary">rplY</name>
    <name evidence="5" type="synonym">ctc</name>
    <name evidence="9" type="ORF">CIL03_07405</name>
</gene>
<evidence type="ECO:0000259" key="7">
    <source>
        <dbReference type="Pfam" id="PF01386"/>
    </source>
</evidence>